<feature type="transmembrane region" description="Helical" evidence="10">
    <location>
        <begin position="733"/>
        <end position="757"/>
    </location>
</feature>
<keyword evidence="7" id="KW-0040">ANK repeat</keyword>
<dbReference type="InterPro" id="IPR036770">
    <property type="entry name" value="Ankyrin_rpt-contain_sf"/>
</dbReference>
<evidence type="ECO:0000256" key="9">
    <source>
        <dbReference type="SAM" id="MobiDB-lite"/>
    </source>
</evidence>
<feature type="region of interest" description="Disordered" evidence="9">
    <location>
        <begin position="297"/>
        <end position="359"/>
    </location>
</feature>
<feature type="region of interest" description="Disordered" evidence="9">
    <location>
        <begin position="450"/>
        <end position="515"/>
    </location>
</feature>
<dbReference type="PANTHER" id="PTHR12385:SF14">
    <property type="entry name" value="CHOLINE TRANSPORTER-LIKE 2"/>
    <property type="match status" value="1"/>
</dbReference>
<feature type="compositionally biased region" description="Polar residues" evidence="9">
    <location>
        <begin position="482"/>
        <end position="499"/>
    </location>
</feature>
<dbReference type="InterPro" id="IPR002110">
    <property type="entry name" value="Ankyrin_rpt"/>
</dbReference>
<feature type="compositionally biased region" description="Low complexity" evidence="9">
    <location>
        <begin position="299"/>
        <end position="311"/>
    </location>
</feature>
<dbReference type="Proteomes" id="UP000285712">
    <property type="component" value="Unassembled WGS sequence"/>
</dbReference>
<evidence type="ECO:0000256" key="8">
    <source>
        <dbReference type="SAM" id="Coils"/>
    </source>
</evidence>
<dbReference type="SMART" id="SM00248">
    <property type="entry name" value="ANK"/>
    <property type="match status" value="5"/>
</dbReference>
<evidence type="ECO:0000256" key="1">
    <source>
        <dbReference type="ARBA" id="ARBA00004141"/>
    </source>
</evidence>
<name>A0A3R6X384_APHAT</name>
<evidence type="ECO:0000256" key="2">
    <source>
        <dbReference type="ARBA" id="ARBA00007168"/>
    </source>
</evidence>
<evidence type="ECO:0000256" key="10">
    <source>
        <dbReference type="SAM" id="Phobius"/>
    </source>
</evidence>
<keyword evidence="5 10" id="KW-0472">Membrane</keyword>
<feature type="coiled-coil region" evidence="8">
    <location>
        <begin position="369"/>
        <end position="426"/>
    </location>
</feature>
<comment type="similarity">
    <text evidence="2">Belongs to the CTL (choline transporter-like) family.</text>
</comment>
<feature type="transmembrane region" description="Helical" evidence="10">
    <location>
        <begin position="709"/>
        <end position="727"/>
    </location>
</feature>
<dbReference type="VEuPathDB" id="FungiDB:H257_03065"/>
<dbReference type="EMBL" id="QUTG01003848">
    <property type="protein sequence ID" value="RHY90045.1"/>
    <property type="molecule type" value="Genomic_DNA"/>
</dbReference>
<dbReference type="GO" id="GO:0016020">
    <property type="term" value="C:membrane"/>
    <property type="evidence" value="ECO:0007669"/>
    <property type="project" value="UniProtKB-SubCell"/>
</dbReference>
<dbReference type="SUPFAM" id="SSF48403">
    <property type="entry name" value="Ankyrin repeat"/>
    <property type="match status" value="1"/>
</dbReference>
<feature type="transmembrane region" description="Helical" evidence="10">
    <location>
        <begin position="972"/>
        <end position="992"/>
    </location>
</feature>
<dbReference type="VEuPathDB" id="FungiDB:H257_03064"/>
<dbReference type="InterPro" id="IPR007603">
    <property type="entry name" value="Choline_transptr-like"/>
</dbReference>
<keyword evidence="6" id="KW-0325">Glycoprotein</keyword>
<feature type="transmembrane region" description="Helical" evidence="10">
    <location>
        <begin position="816"/>
        <end position="841"/>
    </location>
</feature>
<feature type="transmembrane region" description="Helical" evidence="10">
    <location>
        <begin position="550"/>
        <end position="569"/>
    </location>
</feature>
<dbReference type="Gene3D" id="1.25.40.20">
    <property type="entry name" value="Ankyrin repeat-containing domain"/>
    <property type="match status" value="2"/>
</dbReference>
<keyword evidence="8" id="KW-0175">Coiled coil</keyword>
<organism evidence="11 12">
    <name type="scientific">Aphanomyces astaci</name>
    <name type="common">Crayfish plague agent</name>
    <dbReference type="NCBI Taxonomy" id="112090"/>
    <lineage>
        <taxon>Eukaryota</taxon>
        <taxon>Sar</taxon>
        <taxon>Stramenopiles</taxon>
        <taxon>Oomycota</taxon>
        <taxon>Saprolegniomycetes</taxon>
        <taxon>Saprolegniales</taxon>
        <taxon>Verrucalvaceae</taxon>
        <taxon>Aphanomyces</taxon>
    </lineage>
</organism>
<keyword evidence="3 10" id="KW-0812">Transmembrane</keyword>
<evidence type="ECO:0000256" key="6">
    <source>
        <dbReference type="ARBA" id="ARBA00023180"/>
    </source>
</evidence>
<evidence type="ECO:0000256" key="4">
    <source>
        <dbReference type="ARBA" id="ARBA00022989"/>
    </source>
</evidence>
<feature type="compositionally biased region" description="Low complexity" evidence="9">
    <location>
        <begin position="451"/>
        <end position="464"/>
    </location>
</feature>
<feature type="transmembrane region" description="Helical" evidence="10">
    <location>
        <begin position="769"/>
        <end position="796"/>
    </location>
</feature>
<feature type="transmembrane region" description="Helical" evidence="10">
    <location>
        <begin position="998"/>
        <end position="1017"/>
    </location>
</feature>
<dbReference type="PANTHER" id="PTHR12385">
    <property type="entry name" value="CHOLINE TRANSPORTER-LIKE (SLC FAMILY 44)"/>
    <property type="match status" value="1"/>
</dbReference>
<evidence type="ECO:0000256" key="7">
    <source>
        <dbReference type="PROSITE-ProRule" id="PRU00023"/>
    </source>
</evidence>
<dbReference type="PROSITE" id="PS50088">
    <property type="entry name" value="ANK_REPEAT"/>
    <property type="match status" value="2"/>
</dbReference>
<feature type="repeat" description="ANK" evidence="7">
    <location>
        <begin position="97"/>
        <end position="121"/>
    </location>
</feature>
<evidence type="ECO:0000256" key="5">
    <source>
        <dbReference type="ARBA" id="ARBA00023136"/>
    </source>
</evidence>
<comment type="caution">
    <text evidence="11">The sequence shown here is derived from an EMBL/GenBank/DDBJ whole genome shotgun (WGS) entry which is preliminary data.</text>
</comment>
<keyword evidence="4 10" id="KW-1133">Transmembrane helix</keyword>
<accession>A0A3R6X384</accession>
<gene>
    <name evidence="11" type="ORF">DYB35_001618</name>
</gene>
<sequence>MCPMLTAHELSLGLSSVILDFRILVSGTDTCKSEANKHFAATVRDCKKATNAMAADDLDAAYEGLFMAAEHGRADVLKALLEHGKDVLDLPQIRNASGLTPLHVAVIYQKADAVRALLAAGFPADAVVLGSNDSKYAGMSAYALAANQAPVSTMMHVFLQYAIQEIAANHMESVACLLRAGIDPITATDGSPLDNSLLHWAACSNATDVAALLLRHVQDDQQRAVFVNRRNADGATALHDACYGNHVSCVQLLVDHGADLSVVGTSGYVKDKMAVEVASSSDITRIVAKARFQRASALSSPRPTVSRTSTSPPKPREVVGSGGEADLEQPVPPLSPPRSTSSNPRKEDVDGPPSHAGGALSVEHTSVLLEEKQALIDELKHTIDGLVTESHDRQLLGEETVVLEFIRKLREEKQAVERHLHDAEDHIVAQEEIMMELKAHIRRHNTLVERTSSGSMPGWMSSPTGETPPTSARGRKGGGRAHTSSFGDPSQPSWLNETTPRAAPPVTSWTATGEGDPLLPNKDTYVDIGLTRRHFKGPLGKRYSTDMLCFLLFGLYMVGMVALGIVAFVQDGLSDKAIYLTEGVDFQGHGCGSNGAVFYPHYQSHPDFGICVSECPNETSRVQVTLPVLASLPSNASNVIGATNMDAANATTSSTTVMRTVTFPGYATIKQGYVCAPVGALDAVVADTTQLNDVFGLYIGAIRENWEPLLYSAGTCLGLATLYLILLRFGGCFILGLSVVAFQAALVAAAVYIWSLSTNDTLDRHAQNILLIAAVFLVCGAMAYFLAVVVLVQRLLLAGKYLVFGTRVFSQMNKMVLIPFLYSFALVAALAWGLAVTVCLFTAGTTIDVPETIPVESTHAPDMTVAMAVAVWYFTPTDRQTKAKAFDVADPVQFSISTILKYHVGTAAFSALVVAPVRYIRNFFMYIDANKEVEAGGNWFSQLSSTLAARVAHGLITSHILRVGAINRIGNASVLLGKLIICSATSVIAWTMLVDKAALSDVVVPMSVIVLGSYAIAHTSVNDNLRPKWQTVL</sequence>
<dbReference type="Pfam" id="PF04515">
    <property type="entry name" value="Choline_transpo"/>
    <property type="match status" value="2"/>
</dbReference>
<dbReference type="Pfam" id="PF12796">
    <property type="entry name" value="Ank_2"/>
    <property type="match status" value="2"/>
</dbReference>
<evidence type="ECO:0000256" key="3">
    <source>
        <dbReference type="ARBA" id="ARBA00022692"/>
    </source>
</evidence>
<dbReference type="GO" id="GO:0022857">
    <property type="term" value="F:transmembrane transporter activity"/>
    <property type="evidence" value="ECO:0007669"/>
    <property type="project" value="InterPro"/>
</dbReference>
<dbReference type="AlphaFoldDB" id="A0A3R6X384"/>
<protein>
    <submittedName>
        <fullName evidence="11">Uncharacterized protein</fullName>
    </submittedName>
</protein>
<comment type="subcellular location">
    <subcellularLocation>
        <location evidence="1">Membrane</location>
        <topology evidence="1">Multi-pass membrane protein</topology>
    </subcellularLocation>
</comment>
<reference evidence="11 12" key="1">
    <citation type="submission" date="2018-08" db="EMBL/GenBank/DDBJ databases">
        <title>Aphanomyces genome sequencing and annotation.</title>
        <authorList>
            <person name="Minardi D."/>
            <person name="Oidtmann B."/>
            <person name="Van Der Giezen M."/>
            <person name="Studholme D.J."/>
        </authorList>
    </citation>
    <scope>NUCLEOTIDE SEQUENCE [LARGE SCALE GENOMIC DNA]</scope>
    <source>
        <strain evidence="11 12">Sv</strain>
    </source>
</reference>
<dbReference type="PROSITE" id="PS50297">
    <property type="entry name" value="ANK_REP_REGION"/>
    <property type="match status" value="2"/>
</dbReference>
<proteinExistence type="inferred from homology"/>
<feature type="repeat" description="ANK" evidence="7">
    <location>
        <begin position="233"/>
        <end position="265"/>
    </location>
</feature>
<evidence type="ECO:0000313" key="11">
    <source>
        <dbReference type="EMBL" id="RHY90045.1"/>
    </source>
</evidence>
<evidence type="ECO:0000313" key="12">
    <source>
        <dbReference type="Proteomes" id="UP000285712"/>
    </source>
</evidence>